<gene>
    <name evidence="1" type="ORF">AL544_000425</name>
</gene>
<reference evidence="1" key="1">
    <citation type="submission" date="2017-12" db="EMBL/GenBank/DDBJ databases">
        <title>FDA dAtabase for Regulatory Grade micrObial Sequences (FDA-ARGOS): Supporting development and validation of Infectious Disease Dx tests.</title>
        <authorList>
            <person name="Hoffmann M."/>
            <person name="Allard M."/>
            <person name="Evans P."/>
            <person name="Brown E."/>
            <person name="Tallon L.J."/>
            <person name="Sadzewicz L."/>
            <person name="Sengamalay N."/>
            <person name="Ott S."/>
            <person name="Godinez A."/>
            <person name="Nagaraj S."/>
            <person name="Vavikolanu K."/>
            <person name="Aluvathingal J."/>
            <person name="Nadendla S."/>
            <person name="Hobson J."/>
            <person name="Sichtig H."/>
        </authorList>
    </citation>
    <scope>NUCLEOTIDE SEQUENCE [LARGE SCALE GENOMIC DNA]</scope>
    <source>
        <strain evidence="1">FDAARGOS_113</strain>
    </source>
</reference>
<dbReference type="Pfam" id="PF05655">
    <property type="entry name" value="AvrD"/>
    <property type="match status" value="1"/>
</dbReference>
<comment type="caution">
    <text evidence="1">The sequence shown here is derived from an EMBL/GenBank/DDBJ whole genome shotgun (WGS) entry which is preliminary data.</text>
</comment>
<proteinExistence type="predicted"/>
<dbReference type="EMBL" id="LOSJ02000001">
    <property type="protein sequence ID" value="PNM63481.1"/>
    <property type="molecule type" value="Genomic_DNA"/>
</dbReference>
<organism evidence="1 2">
    <name type="scientific">Vibrio mimicus</name>
    <dbReference type="NCBI Taxonomy" id="674"/>
    <lineage>
        <taxon>Bacteria</taxon>
        <taxon>Pseudomonadati</taxon>
        <taxon>Pseudomonadota</taxon>
        <taxon>Gammaproteobacteria</taxon>
        <taxon>Vibrionales</taxon>
        <taxon>Vibrionaceae</taxon>
        <taxon>Vibrio</taxon>
    </lineage>
</organism>
<dbReference type="AlphaFoldDB" id="A0A1D8SHH8"/>
<dbReference type="OrthoDB" id="4919083at2"/>
<dbReference type="Proteomes" id="UP000053748">
    <property type="component" value="Unassembled WGS sequence"/>
</dbReference>
<evidence type="ECO:0000313" key="2">
    <source>
        <dbReference type="Proteomes" id="UP000053748"/>
    </source>
</evidence>
<protein>
    <submittedName>
        <fullName evidence="1">Syringolide biosynthetic protein AvrD1</fullName>
    </submittedName>
</protein>
<dbReference type="RefSeq" id="WP_000418206.1">
    <property type="nucleotide sequence ID" value="NZ_CAWMSS010000002.1"/>
</dbReference>
<keyword evidence="2" id="KW-1185">Reference proteome</keyword>
<dbReference type="STRING" id="674.VM_19280"/>
<dbReference type="InterPro" id="IPR008799">
    <property type="entry name" value="Pseudomon_AvrD"/>
</dbReference>
<evidence type="ECO:0000313" key="1">
    <source>
        <dbReference type="EMBL" id="PNM63481.1"/>
    </source>
</evidence>
<accession>A0A1D8SHH8</accession>
<sequence>MELELVNLRSQGKEIIATIDDILGPAEQRYFGEGYKRTQYQCSIHYQEKHAQGLISISYKNDWSKKKTKERKPHLSTIDAFLIAGQISYGLIKRSFHLSKDQMAQSWIRNISIKAGAEALENLDSVIVNATLINSEPSIDSMFGMLSRVKTTLDSMEVEVIIDHSIGKLNFCELSSEDNDEYFSDDFRLRRCQLENNTFSDSVCAVSSELVFQCPEKQSVGAMGQYPNALMMVDWLTCFAQLAQLIMYRLDNLDRSNTHNLWMRSVSVSTPYPIIPRRKHILTLRSLKNALVSKNDQSWRLSTVSGSVAGHPEFNLTAKLCHQLPQMPQGEVA</sequence>
<name>A0A1D8SHH8_VIBMI</name>